<keyword evidence="2" id="KW-0540">Nuclease</keyword>
<proteinExistence type="predicted"/>
<dbReference type="PANTHER" id="PTHR30231:SF42">
    <property type="entry name" value="EXONUCLEASE"/>
    <property type="match status" value="1"/>
</dbReference>
<protein>
    <submittedName>
        <fullName evidence="2">Exonuclease domain-containing protein</fullName>
    </submittedName>
</protein>
<dbReference type="InterPro" id="IPR036397">
    <property type="entry name" value="RNaseH_sf"/>
</dbReference>
<dbReference type="SMART" id="SM00479">
    <property type="entry name" value="EXOIII"/>
    <property type="match status" value="1"/>
</dbReference>
<keyword evidence="2" id="KW-0269">Exonuclease</keyword>
<feature type="domain" description="Exonuclease" evidence="1">
    <location>
        <begin position="14"/>
        <end position="178"/>
    </location>
</feature>
<reference evidence="3" key="1">
    <citation type="journal article" date="2019" name="Int. J. Syst. Evol. Microbiol.">
        <title>The Global Catalogue of Microorganisms (GCM) 10K type strain sequencing project: providing services to taxonomists for standard genome sequencing and annotation.</title>
        <authorList>
            <consortium name="The Broad Institute Genomics Platform"/>
            <consortium name="The Broad Institute Genome Sequencing Center for Infectious Disease"/>
            <person name="Wu L."/>
            <person name="Ma J."/>
        </authorList>
    </citation>
    <scope>NUCLEOTIDE SEQUENCE [LARGE SCALE GENOMIC DNA]</scope>
    <source>
        <strain evidence="3">JCM 31920</strain>
    </source>
</reference>
<dbReference type="Pfam" id="PF00929">
    <property type="entry name" value="RNase_T"/>
    <property type="match status" value="1"/>
</dbReference>
<dbReference type="InterPro" id="IPR013520">
    <property type="entry name" value="Ribonucl_H"/>
</dbReference>
<dbReference type="Gene3D" id="3.30.420.10">
    <property type="entry name" value="Ribonuclease H-like superfamily/Ribonuclease H"/>
    <property type="match status" value="1"/>
</dbReference>
<accession>A0ABP8LV18</accession>
<comment type="caution">
    <text evidence="2">The sequence shown here is derived from an EMBL/GenBank/DDBJ whole genome shotgun (WGS) entry which is preliminary data.</text>
</comment>
<gene>
    <name evidence="2" type="ORF">GCM10023091_17170</name>
</gene>
<dbReference type="CDD" id="cd06130">
    <property type="entry name" value="DNA_pol_III_epsilon_like"/>
    <property type="match status" value="1"/>
</dbReference>
<keyword evidence="3" id="KW-1185">Reference proteome</keyword>
<sequence length="300" mass="33635">MQHVPTLEKIPGLNFTAIDFETANNERSSACALGVVKVVDGQIHDARQWFIRPEPLEVGFYQFRVHGISLKALENQPTFPELWSEIRPLLENELLVAHNLSFDLGILRYSCRHFGMTYQPGKAFCTLRAAKANWKNEASYSLSKLAARLGHTFKHHDALEDALACALLAREMAVENQVNDILACPPYSIIPNRVRRKSPLEPAITDLPESRAILDKNIVFTGNLRKLSREDAYCLAEHLGAVPSNSVNAATHYLVTGDATIKRYGKKFRLTKLQEAQQLISLGHKIEIISESDFYALVGL</sequence>
<dbReference type="PANTHER" id="PTHR30231">
    <property type="entry name" value="DNA POLYMERASE III SUBUNIT EPSILON"/>
    <property type="match status" value="1"/>
</dbReference>
<dbReference type="Gene3D" id="3.40.50.10190">
    <property type="entry name" value="BRCT domain"/>
    <property type="match status" value="1"/>
</dbReference>
<dbReference type="CDD" id="cd17748">
    <property type="entry name" value="BRCT_DNA_ligase_like"/>
    <property type="match status" value="1"/>
</dbReference>
<dbReference type="RefSeq" id="WP_345028017.1">
    <property type="nucleotide sequence ID" value="NZ_BAABEY010000018.1"/>
</dbReference>
<evidence type="ECO:0000259" key="1">
    <source>
        <dbReference type="SMART" id="SM00479"/>
    </source>
</evidence>
<dbReference type="EMBL" id="BAABEY010000018">
    <property type="protein sequence ID" value="GAA4437651.1"/>
    <property type="molecule type" value="Genomic_DNA"/>
</dbReference>
<organism evidence="2 3">
    <name type="scientific">Ravibacter arvi</name>
    <dbReference type="NCBI Taxonomy" id="2051041"/>
    <lineage>
        <taxon>Bacteria</taxon>
        <taxon>Pseudomonadati</taxon>
        <taxon>Bacteroidota</taxon>
        <taxon>Cytophagia</taxon>
        <taxon>Cytophagales</taxon>
        <taxon>Spirosomataceae</taxon>
        <taxon>Ravibacter</taxon>
    </lineage>
</organism>
<evidence type="ECO:0000313" key="2">
    <source>
        <dbReference type="EMBL" id="GAA4437651.1"/>
    </source>
</evidence>
<dbReference type="SUPFAM" id="SSF52113">
    <property type="entry name" value="BRCT domain"/>
    <property type="match status" value="1"/>
</dbReference>
<dbReference type="InterPro" id="IPR036420">
    <property type="entry name" value="BRCT_dom_sf"/>
</dbReference>
<name>A0ABP8LV18_9BACT</name>
<evidence type="ECO:0000313" key="3">
    <source>
        <dbReference type="Proteomes" id="UP001501508"/>
    </source>
</evidence>
<dbReference type="Proteomes" id="UP001501508">
    <property type="component" value="Unassembled WGS sequence"/>
</dbReference>
<dbReference type="InterPro" id="IPR012337">
    <property type="entry name" value="RNaseH-like_sf"/>
</dbReference>
<dbReference type="SUPFAM" id="SSF53098">
    <property type="entry name" value="Ribonuclease H-like"/>
    <property type="match status" value="1"/>
</dbReference>
<keyword evidence="2" id="KW-0378">Hydrolase</keyword>
<dbReference type="GO" id="GO:0004527">
    <property type="term" value="F:exonuclease activity"/>
    <property type="evidence" value="ECO:0007669"/>
    <property type="project" value="UniProtKB-KW"/>
</dbReference>